<evidence type="ECO:0000259" key="2">
    <source>
        <dbReference type="Pfam" id="PF18566"/>
    </source>
</evidence>
<keyword evidence="1" id="KW-1133">Transmembrane helix</keyword>
<evidence type="ECO:0000313" key="4">
    <source>
        <dbReference type="Proteomes" id="UP000007129"/>
    </source>
</evidence>
<dbReference type="eggNOG" id="ENOG502QYCV">
    <property type="taxonomic scope" value="Eukaryota"/>
</dbReference>
<reference evidence="3 4" key="1">
    <citation type="journal article" date="2012" name="BMC Genomics">
        <title>Tools to kill: Genome of one of the most destructive plant pathogenic fungi Macrophomina phaseolina.</title>
        <authorList>
            <person name="Islam M.S."/>
            <person name="Haque M.S."/>
            <person name="Islam M.M."/>
            <person name="Emdad E.M."/>
            <person name="Halim A."/>
            <person name="Hossen Q.M.M."/>
            <person name="Hossain M.Z."/>
            <person name="Ahmed B."/>
            <person name="Rahim S."/>
            <person name="Rahman M.S."/>
            <person name="Alam M.M."/>
            <person name="Hou S."/>
            <person name="Wan X."/>
            <person name="Saito J.A."/>
            <person name="Alam M."/>
        </authorList>
    </citation>
    <scope>NUCLEOTIDE SEQUENCE [LARGE SCALE GENOMIC DNA]</scope>
    <source>
        <strain evidence="3 4">MS6</strain>
    </source>
</reference>
<evidence type="ECO:0000313" key="3">
    <source>
        <dbReference type="EMBL" id="EKG17453.1"/>
    </source>
</evidence>
<dbReference type="AlphaFoldDB" id="K2RRW3"/>
<dbReference type="VEuPathDB" id="FungiDB:MPH_05307"/>
<proteinExistence type="predicted"/>
<protein>
    <recommendedName>
        <fullName evidence="2">Linalool dehydratase/isomerase domain-containing protein</fullName>
    </recommendedName>
</protein>
<dbReference type="Proteomes" id="UP000007129">
    <property type="component" value="Unassembled WGS sequence"/>
</dbReference>
<accession>K2RRW3</accession>
<dbReference type="EMBL" id="AHHD01000247">
    <property type="protein sequence ID" value="EKG17453.1"/>
    <property type="molecule type" value="Genomic_DNA"/>
</dbReference>
<dbReference type="STRING" id="1126212.K2RRW3"/>
<dbReference type="Pfam" id="PF18566">
    <property type="entry name" value="Ldi"/>
    <property type="match status" value="1"/>
</dbReference>
<feature type="transmembrane region" description="Helical" evidence="1">
    <location>
        <begin position="110"/>
        <end position="137"/>
    </location>
</feature>
<dbReference type="HOGENOM" id="CLU_027581_0_0_1"/>
<feature type="domain" description="Linalool dehydratase/isomerase" evidence="2">
    <location>
        <begin position="243"/>
        <end position="546"/>
    </location>
</feature>
<sequence>MHKNASGMTQSSQHDVHRNKLHEKSGGLPELIPENVGSGLHRKQVQNRALATWSSLGAIAVYTFYQKPFGLSAPSRAAILGLVFPGAGYVACGNWLGWGLLVLTILTQPFVLFAWFGAGGIFFVIIHWSFSILGAYFAAEETLFEQAGYINVAILFSTFVYFRLGASNASRKGHAHRQKRNVYLPSTLSHIDASALPPSSHGSRELSLAALRNIQYIIETSLKDITDFSDIDTVDQFQTAARRYKLYERMYVLATYMTIYTPNCHAYVAEAYRKLIEKSLLPPSLGYWRWEKLWGHFSPVECDPVRRDNIMVTGFLLQGVALYTGITGDWRYTRPASLRFRVTDARVYDYDIHGLDEAILSQWARNPWCLFPCEPNWIYTMCNLQGRIGQTVYDRIFGKTHARDTGARFEHSLDTNFTDTDGSILTIRSELTGFTIPGICGALNTLAMAMLTRGHLDHVSRRCYAIFREENVRLDELTGELRLVGLVGADKIDPGNYKPSDMFIYGQLGVLAGEFGDEAVRVACVRHMQKTAGTVTLPSGATRVRHDKGSDLVHSLFTRAQFIGREDWKTTVMQGPPKVALDGPVLSSVPYPGVLVAKAWSYTGSDLDLVLYPSDESGIFKLGIEKLQPSRRYRISRETVVSADVRGCLKLSVNIEGRTELNISPA</sequence>
<gene>
    <name evidence="3" type="ORF">MPH_05307</name>
</gene>
<comment type="caution">
    <text evidence="3">The sequence shown here is derived from an EMBL/GenBank/DDBJ whole genome shotgun (WGS) entry which is preliminary data.</text>
</comment>
<dbReference type="InterPro" id="IPR041411">
    <property type="entry name" value="Ldi"/>
</dbReference>
<organism evidence="3 4">
    <name type="scientific">Macrophomina phaseolina (strain MS6)</name>
    <name type="common">Charcoal rot fungus</name>
    <dbReference type="NCBI Taxonomy" id="1126212"/>
    <lineage>
        <taxon>Eukaryota</taxon>
        <taxon>Fungi</taxon>
        <taxon>Dikarya</taxon>
        <taxon>Ascomycota</taxon>
        <taxon>Pezizomycotina</taxon>
        <taxon>Dothideomycetes</taxon>
        <taxon>Dothideomycetes incertae sedis</taxon>
        <taxon>Botryosphaeriales</taxon>
        <taxon>Botryosphaeriaceae</taxon>
        <taxon>Macrophomina</taxon>
    </lineage>
</organism>
<feature type="transmembrane region" description="Helical" evidence="1">
    <location>
        <begin position="77"/>
        <end position="103"/>
    </location>
</feature>
<keyword evidence="1" id="KW-0472">Membrane</keyword>
<dbReference type="InParanoid" id="K2RRW3"/>
<feature type="transmembrane region" description="Helical" evidence="1">
    <location>
        <begin position="49"/>
        <end position="65"/>
    </location>
</feature>
<name>K2RRW3_MACPH</name>
<evidence type="ECO:0000256" key="1">
    <source>
        <dbReference type="SAM" id="Phobius"/>
    </source>
</evidence>
<feature type="transmembrane region" description="Helical" evidence="1">
    <location>
        <begin position="143"/>
        <end position="162"/>
    </location>
</feature>
<keyword evidence="1" id="KW-0812">Transmembrane</keyword>
<dbReference type="OrthoDB" id="9979195at2759"/>